<protein>
    <recommendedName>
        <fullName evidence="5">Mid2 domain-containing protein</fullName>
    </recommendedName>
</protein>
<feature type="compositionally biased region" description="Basic and acidic residues" evidence="1">
    <location>
        <begin position="484"/>
        <end position="493"/>
    </location>
</feature>
<sequence>MAHTHYRHSRIGRLINAKRRLQAELLDDYADTELFKKEEPSQDPTIPPSDILPDGPCDMSKDSLSCLQHDLNEPNSSHKKREETTVTSSEKVAVETVLKIVDASSHILFQSTATHFPMTISDSIHGTYTLPSSESLTATGTATASTTASASGSTDIPTLVSPTLASPTETPAPPAQTSIPPAELTTSLLPDTSSSNSSVIPTQPSLTSANQVPSALRSATATVIHSPGWTSTPLVGPASSTSGAVTSPQAHFWSYSGPSTTATSTFDSSTYSTYDVLTSSLFTSSESTGTAIATESAPTASVTHAAGSGTTTHPDTPKIVGGVVGSVAGMALILLLLLYFLRRRGYLMGKNGRPALLDDAAAGVAAGGGAREITERRESNTPLFTASNLAPALMRRWRQSTATSRSGSTFDSAPSERGFQKIAGRKIPPVFTHGGDGYGGGLDGDSPTVPGFPPMSPPTGPMGSPTSHAAPPTSPFGSPLDSAYTREFEEHTPSTRPNPVHLPMSSAVNAGVPITVTPAQPVAQPQSAAPFVPPRPDGLGRSLHSYDGSRGSRFTESLDL</sequence>
<dbReference type="Proteomes" id="UP001149079">
    <property type="component" value="Unassembled WGS sequence"/>
</dbReference>
<proteinExistence type="predicted"/>
<feature type="compositionally biased region" description="Polar residues" evidence="1">
    <location>
        <begin position="160"/>
        <end position="179"/>
    </location>
</feature>
<evidence type="ECO:0000313" key="3">
    <source>
        <dbReference type="EMBL" id="KAJ5130507.1"/>
    </source>
</evidence>
<keyword evidence="2" id="KW-0812">Transmembrane</keyword>
<feature type="region of interest" description="Disordered" evidence="1">
    <location>
        <begin position="141"/>
        <end position="213"/>
    </location>
</feature>
<feature type="transmembrane region" description="Helical" evidence="2">
    <location>
        <begin position="319"/>
        <end position="341"/>
    </location>
</feature>
<feature type="compositionally biased region" description="Low complexity" evidence="1">
    <location>
        <begin position="184"/>
        <end position="198"/>
    </location>
</feature>
<keyword evidence="2" id="KW-1133">Transmembrane helix</keyword>
<feature type="compositionally biased region" description="Low complexity" evidence="1">
    <location>
        <begin position="461"/>
        <end position="471"/>
    </location>
</feature>
<dbReference type="GeneID" id="81406460"/>
<feature type="region of interest" description="Disordered" evidence="1">
    <location>
        <begin position="296"/>
        <end position="316"/>
    </location>
</feature>
<accession>A0A9W9GUY0</accession>
<name>A0A9W9GUY0_9EURO</name>
<gene>
    <name evidence="3" type="ORF">N7515_006546</name>
</gene>
<keyword evidence="2" id="KW-0472">Membrane</keyword>
<feature type="compositionally biased region" description="Polar residues" evidence="1">
    <location>
        <begin position="199"/>
        <end position="213"/>
    </location>
</feature>
<feature type="region of interest" description="Disordered" evidence="1">
    <location>
        <begin position="34"/>
        <end position="64"/>
    </location>
</feature>
<dbReference type="RefSeq" id="XP_056520886.1">
    <property type="nucleotide sequence ID" value="XM_056667290.1"/>
</dbReference>
<reference evidence="3" key="1">
    <citation type="submission" date="2022-11" db="EMBL/GenBank/DDBJ databases">
        <authorList>
            <person name="Petersen C."/>
        </authorList>
    </citation>
    <scope>NUCLEOTIDE SEQUENCE</scope>
    <source>
        <strain evidence="3">IBT 22155</strain>
    </source>
</reference>
<evidence type="ECO:0008006" key="5">
    <source>
        <dbReference type="Google" id="ProtNLM"/>
    </source>
</evidence>
<feature type="compositionally biased region" description="Polar residues" evidence="1">
    <location>
        <begin position="296"/>
        <end position="314"/>
    </location>
</feature>
<comment type="caution">
    <text evidence="3">The sequence shown here is derived from an EMBL/GenBank/DDBJ whole genome shotgun (WGS) entry which is preliminary data.</text>
</comment>
<evidence type="ECO:0000256" key="1">
    <source>
        <dbReference type="SAM" id="MobiDB-lite"/>
    </source>
</evidence>
<organism evidence="3 4">
    <name type="scientific">Penicillium bovifimosum</name>
    <dbReference type="NCBI Taxonomy" id="126998"/>
    <lineage>
        <taxon>Eukaryota</taxon>
        <taxon>Fungi</taxon>
        <taxon>Dikarya</taxon>
        <taxon>Ascomycota</taxon>
        <taxon>Pezizomycotina</taxon>
        <taxon>Eurotiomycetes</taxon>
        <taxon>Eurotiomycetidae</taxon>
        <taxon>Eurotiales</taxon>
        <taxon>Aspergillaceae</taxon>
        <taxon>Penicillium</taxon>
    </lineage>
</organism>
<evidence type="ECO:0000256" key="2">
    <source>
        <dbReference type="SAM" id="Phobius"/>
    </source>
</evidence>
<reference evidence="3" key="2">
    <citation type="journal article" date="2023" name="IMA Fungus">
        <title>Comparative genomic study of the Penicillium genus elucidates a diverse pangenome and 15 lateral gene transfer events.</title>
        <authorList>
            <person name="Petersen C."/>
            <person name="Sorensen T."/>
            <person name="Nielsen M.R."/>
            <person name="Sondergaard T.E."/>
            <person name="Sorensen J.L."/>
            <person name="Fitzpatrick D.A."/>
            <person name="Frisvad J.C."/>
            <person name="Nielsen K.L."/>
        </authorList>
    </citation>
    <scope>NUCLEOTIDE SEQUENCE</scope>
    <source>
        <strain evidence="3">IBT 22155</strain>
    </source>
</reference>
<dbReference type="EMBL" id="JAPQKL010000005">
    <property type="protein sequence ID" value="KAJ5130507.1"/>
    <property type="molecule type" value="Genomic_DNA"/>
</dbReference>
<feature type="compositionally biased region" description="Low complexity" evidence="1">
    <location>
        <begin position="141"/>
        <end position="154"/>
    </location>
</feature>
<feature type="compositionally biased region" description="Pro residues" evidence="1">
    <location>
        <begin position="450"/>
        <end position="460"/>
    </location>
</feature>
<keyword evidence="4" id="KW-1185">Reference proteome</keyword>
<evidence type="ECO:0000313" key="4">
    <source>
        <dbReference type="Proteomes" id="UP001149079"/>
    </source>
</evidence>
<feature type="region of interest" description="Disordered" evidence="1">
    <location>
        <begin position="517"/>
        <end position="560"/>
    </location>
</feature>
<feature type="region of interest" description="Disordered" evidence="1">
    <location>
        <begin position="438"/>
        <end position="505"/>
    </location>
</feature>
<feature type="compositionally biased region" description="Low complexity" evidence="1">
    <location>
        <begin position="517"/>
        <end position="530"/>
    </location>
</feature>
<dbReference type="AlphaFoldDB" id="A0A9W9GUY0"/>
<dbReference type="OrthoDB" id="5421784at2759"/>